<dbReference type="InterPro" id="IPR036259">
    <property type="entry name" value="MFS_trans_sf"/>
</dbReference>
<evidence type="ECO:0000256" key="5">
    <source>
        <dbReference type="ARBA" id="ARBA00022989"/>
    </source>
</evidence>
<feature type="transmembrane region" description="Helical" evidence="7">
    <location>
        <begin position="433"/>
        <end position="452"/>
    </location>
</feature>
<dbReference type="OrthoDB" id="3936150at2759"/>
<sequence length="575" mass="61305">MSDTGVVLSSPASNMSAHAMSDVAISLTFEKPSIIYKTRKRGDDLDDKTTFAPVGAVADSKSIDASTESYGDNGDLYGYSETDPVYHAKAHLLNKTFAEIGMGKYQWWLFVAAGFGWFADSIWPLVAGLILTPVVNEFQVKPSFLSLALNIGLLVGAAFWGLGCDIIGRRWSFNITLFISGVFALAAGSSPNFVTLASLFAVVGVGVGGNMPVDSAVFLEFIPGTHQYLLTILSIWWTVGQLVGALVAWPLIASFSCATGETCVASANRGWRYLLFALGGLMLAMWCGRAFVFRLFESPRYLVARGDDEKAVAVLHAVAHVNDVQCSITVEQLSQVGASAVAGSAASVLLENHEKEKTGIIGVTERATKETWVHIKALFATPKIACSTSLLILLWGLIGLASTLYNSFLPYLLAHKGAVFGDSSLNITYRNTFIYTLTGVLSALLAGWAVDLPMIGRKGTLMISCCATAVFLFGTTTARSSNALLGWTCLYTFCSNIMYGVLYALSPEIFPAKDRGTGNGLTSIATRVFGVLAPIIALYADVGTSAPVYISGALIIVAGFLALLLPFEPRGKASL</sequence>
<dbReference type="AlphaFoldDB" id="A0A4S4LB16"/>
<evidence type="ECO:0000256" key="6">
    <source>
        <dbReference type="ARBA" id="ARBA00023136"/>
    </source>
</evidence>
<dbReference type="FunFam" id="1.20.1250.20:FF:000171">
    <property type="entry name" value="MFS general substrate transporter"/>
    <property type="match status" value="1"/>
</dbReference>
<dbReference type="EMBL" id="SGPK01000172">
    <property type="protein sequence ID" value="THH06850.1"/>
    <property type="molecule type" value="Genomic_DNA"/>
</dbReference>
<evidence type="ECO:0000256" key="4">
    <source>
        <dbReference type="ARBA" id="ARBA00022692"/>
    </source>
</evidence>
<dbReference type="PANTHER" id="PTHR23511:SF12">
    <property type="entry name" value="TRANSPORTER, PUTATIVE (AFU_ORTHOLOGUE AFUA_7G01740)-RELATED"/>
    <property type="match status" value="1"/>
</dbReference>
<keyword evidence="4 7" id="KW-0812">Transmembrane</keyword>
<evidence type="ECO:0000256" key="2">
    <source>
        <dbReference type="ARBA" id="ARBA00008335"/>
    </source>
</evidence>
<feature type="transmembrane region" description="Helical" evidence="7">
    <location>
        <begin position="459"/>
        <end position="478"/>
    </location>
</feature>
<name>A0A4S4LB16_9AGAM</name>
<keyword evidence="3" id="KW-0813">Transport</keyword>
<feature type="domain" description="Major facilitator superfamily (MFS) profile" evidence="8">
    <location>
        <begin position="109"/>
        <end position="570"/>
    </location>
</feature>
<dbReference type="Pfam" id="PF00083">
    <property type="entry name" value="Sugar_tr"/>
    <property type="match status" value="1"/>
</dbReference>
<feature type="transmembrane region" description="Helical" evidence="7">
    <location>
        <begin position="196"/>
        <end position="221"/>
    </location>
</feature>
<protein>
    <recommendedName>
        <fullName evidence="8">Major facilitator superfamily (MFS) profile domain-containing protein</fullName>
    </recommendedName>
</protein>
<feature type="transmembrane region" description="Helical" evidence="7">
    <location>
        <begin position="107"/>
        <end position="131"/>
    </location>
</feature>
<dbReference type="GO" id="GO:0016020">
    <property type="term" value="C:membrane"/>
    <property type="evidence" value="ECO:0007669"/>
    <property type="project" value="UniProtKB-SubCell"/>
</dbReference>
<dbReference type="SUPFAM" id="SSF103473">
    <property type="entry name" value="MFS general substrate transporter"/>
    <property type="match status" value="1"/>
</dbReference>
<feature type="transmembrane region" description="Helical" evidence="7">
    <location>
        <begin position="517"/>
        <end position="540"/>
    </location>
</feature>
<feature type="transmembrane region" description="Helical" evidence="7">
    <location>
        <begin position="273"/>
        <end position="292"/>
    </location>
</feature>
<keyword evidence="5 7" id="KW-1133">Transmembrane helix</keyword>
<evidence type="ECO:0000259" key="8">
    <source>
        <dbReference type="PROSITE" id="PS50850"/>
    </source>
</evidence>
<dbReference type="InterPro" id="IPR020846">
    <property type="entry name" value="MFS_dom"/>
</dbReference>
<evidence type="ECO:0000313" key="10">
    <source>
        <dbReference type="Proteomes" id="UP000308199"/>
    </source>
</evidence>
<feature type="transmembrane region" description="Helical" evidence="7">
    <location>
        <begin position="228"/>
        <end position="253"/>
    </location>
</feature>
<accession>A0A4S4LB16</accession>
<comment type="caution">
    <text evidence="9">The sequence shown here is derived from an EMBL/GenBank/DDBJ whole genome shotgun (WGS) entry which is preliminary data.</text>
</comment>
<dbReference type="InterPro" id="IPR005828">
    <property type="entry name" value="MFS_sugar_transport-like"/>
</dbReference>
<feature type="transmembrane region" description="Helical" evidence="7">
    <location>
        <begin position="546"/>
        <end position="567"/>
    </location>
</feature>
<dbReference type="PANTHER" id="PTHR23511">
    <property type="entry name" value="SYNAPTIC VESICLE GLYCOPROTEIN 2"/>
    <property type="match status" value="1"/>
</dbReference>
<organism evidence="9 10">
    <name type="scientific">Phellinidium pouzarii</name>
    <dbReference type="NCBI Taxonomy" id="167371"/>
    <lineage>
        <taxon>Eukaryota</taxon>
        <taxon>Fungi</taxon>
        <taxon>Dikarya</taxon>
        <taxon>Basidiomycota</taxon>
        <taxon>Agaricomycotina</taxon>
        <taxon>Agaricomycetes</taxon>
        <taxon>Hymenochaetales</taxon>
        <taxon>Hymenochaetaceae</taxon>
        <taxon>Phellinidium</taxon>
    </lineage>
</organism>
<dbReference type="Gene3D" id="1.20.1250.20">
    <property type="entry name" value="MFS general substrate transporter like domains"/>
    <property type="match status" value="1"/>
</dbReference>
<comment type="similarity">
    <text evidence="2">Belongs to the major facilitator superfamily.</text>
</comment>
<evidence type="ECO:0000256" key="7">
    <source>
        <dbReference type="SAM" id="Phobius"/>
    </source>
</evidence>
<feature type="transmembrane region" description="Helical" evidence="7">
    <location>
        <begin position="484"/>
        <end position="505"/>
    </location>
</feature>
<evidence type="ECO:0000313" key="9">
    <source>
        <dbReference type="EMBL" id="THH06850.1"/>
    </source>
</evidence>
<keyword evidence="10" id="KW-1185">Reference proteome</keyword>
<evidence type="ECO:0000256" key="1">
    <source>
        <dbReference type="ARBA" id="ARBA00004141"/>
    </source>
</evidence>
<reference evidence="9 10" key="1">
    <citation type="submission" date="2019-02" db="EMBL/GenBank/DDBJ databases">
        <title>Genome sequencing of the rare red list fungi Phellinidium pouzarii.</title>
        <authorList>
            <person name="Buettner E."/>
            <person name="Kellner H."/>
        </authorList>
    </citation>
    <scope>NUCLEOTIDE SEQUENCE [LARGE SCALE GENOMIC DNA]</scope>
    <source>
        <strain evidence="9 10">DSM 108285</strain>
    </source>
</reference>
<dbReference type="PROSITE" id="PS50850">
    <property type="entry name" value="MFS"/>
    <property type="match status" value="1"/>
</dbReference>
<comment type="subcellular location">
    <subcellularLocation>
        <location evidence="1">Membrane</location>
        <topology evidence="1">Multi-pass membrane protein</topology>
    </subcellularLocation>
</comment>
<feature type="transmembrane region" description="Helical" evidence="7">
    <location>
        <begin position="171"/>
        <end position="190"/>
    </location>
</feature>
<feature type="transmembrane region" description="Helical" evidence="7">
    <location>
        <begin position="390"/>
        <end position="413"/>
    </location>
</feature>
<dbReference type="Proteomes" id="UP000308199">
    <property type="component" value="Unassembled WGS sequence"/>
</dbReference>
<evidence type="ECO:0000256" key="3">
    <source>
        <dbReference type="ARBA" id="ARBA00022448"/>
    </source>
</evidence>
<gene>
    <name evidence="9" type="ORF">EW145_g3805</name>
</gene>
<proteinExistence type="inferred from homology"/>
<keyword evidence="6 7" id="KW-0472">Membrane</keyword>
<feature type="transmembrane region" description="Helical" evidence="7">
    <location>
        <begin position="143"/>
        <end position="164"/>
    </location>
</feature>
<dbReference type="GO" id="GO:0022857">
    <property type="term" value="F:transmembrane transporter activity"/>
    <property type="evidence" value="ECO:0007669"/>
    <property type="project" value="InterPro"/>
</dbReference>